<sequence length="173" mass="19660">MDSDYISYETLIATRASADWVMYGAIAAWVAAFGAIFTLVYAALALNTWQKQEKTKIRSEFKRSLLALDYAIHMMPDEWSITKAQRIQARSISTPFFAAGDNEAASALSDLKKCWHDAISAWVMCEGLLKKTNLTSLWKELSDIYVDYIKGRVDKRTILNKLADMHSVEFIFN</sequence>
<gene>
    <name evidence="2" type="ORF">NCTC11544_04914</name>
</gene>
<dbReference type="EMBL" id="UGYN01000002">
    <property type="protein sequence ID" value="SUI86294.1"/>
    <property type="molecule type" value="Genomic_DNA"/>
</dbReference>
<keyword evidence="1" id="KW-0472">Membrane</keyword>
<evidence type="ECO:0000313" key="2">
    <source>
        <dbReference type="EMBL" id="SUI86294.1"/>
    </source>
</evidence>
<keyword evidence="1" id="KW-1133">Transmembrane helix</keyword>
<reference evidence="2 3" key="1">
    <citation type="submission" date="2018-06" db="EMBL/GenBank/DDBJ databases">
        <authorList>
            <consortium name="Pathogen Informatics"/>
            <person name="Doyle S."/>
        </authorList>
    </citation>
    <scope>NUCLEOTIDE SEQUENCE [LARGE SCALE GENOMIC DNA]</scope>
    <source>
        <strain evidence="2 3">NCTC11544</strain>
    </source>
</reference>
<name>A0A380ARS1_9GAMM</name>
<evidence type="ECO:0008006" key="4">
    <source>
        <dbReference type="Google" id="ProtNLM"/>
    </source>
</evidence>
<proteinExistence type="predicted"/>
<evidence type="ECO:0000313" key="3">
    <source>
        <dbReference type="Proteomes" id="UP000255529"/>
    </source>
</evidence>
<keyword evidence="1" id="KW-0812">Transmembrane</keyword>
<evidence type="ECO:0000256" key="1">
    <source>
        <dbReference type="SAM" id="Phobius"/>
    </source>
</evidence>
<dbReference type="AlphaFoldDB" id="A0A380ARS1"/>
<organism evidence="2 3">
    <name type="scientific">Serratia quinivorans</name>
    <dbReference type="NCBI Taxonomy" id="137545"/>
    <lineage>
        <taxon>Bacteria</taxon>
        <taxon>Pseudomonadati</taxon>
        <taxon>Pseudomonadota</taxon>
        <taxon>Gammaproteobacteria</taxon>
        <taxon>Enterobacterales</taxon>
        <taxon>Yersiniaceae</taxon>
        <taxon>Serratia</taxon>
    </lineage>
</organism>
<feature type="transmembrane region" description="Helical" evidence="1">
    <location>
        <begin position="20"/>
        <end position="46"/>
    </location>
</feature>
<protein>
    <recommendedName>
        <fullName evidence="4">DUF4760 domain-containing protein</fullName>
    </recommendedName>
</protein>
<dbReference type="Proteomes" id="UP000255529">
    <property type="component" value="Unassembled WGS sequence"/>
</dbReference>
<accession>A0A380ARS1</accession>